<accession>A0A5J4VVS4</accession>
<organism evidence="2 3">
    <name type="scientific">Streblomastix strix</name>
    <dbReference type="NCBI Taxonomy" id="222440"/>
    <lineage>
        <taxon>Eukaryota</taxon>
        <taxon>Metamonada</taxon>
        <taxon>Preaxostyla</taxon>
        <taxon>Oxymonadida</taxon>
        <taxon>Streblomastigidae</taxon>
        <taxon>Streblomastix</taxon>
    </lineage>
</organism>
<proteinExistence type="predicted"/>
<evidence type="ECO:0000256" key="1">
    <source>
        <dbReference type="SAM" id="MobiDB-lite"/>
    </source>
</evidence>
<dbReference type="AlphaFoldDB" id="A0A5J4VVS4"/>
<feature type="compositionally biased region" description="Pro residues" evidence="1">
    <location>
        <begin position="17"/>
        <end position="30"/>
    </location>
</feature>
<evidence type="ECO:0000313" key="2">
    <source>
        <dbReference type="EMBL" id="KAA6386781.1"/>
    </source>
</evidence>
<dbReference type="Proteomes" id="UP000324800">
    <property type="component" value="Unassembled WGS sequence"/>
</dbReference>
<protein>
    <submittedName>
        <fullName evidence="2">Uncharacterized protein</fullName>
    </submittedName>
</protein>
<feature type="region of interest" description="Disordered" evidence="1">
    <location>
        <begin position="1"/>
        <end position="48"/>
    </location>
</feature>
<feature type="non-terminal residue" evidence="2">
    <location>
        <position position="60"/>
    </location>
</feature>
<gene>
    <name evidence="2" type="ORF">EZS28_017690</name>
</gene>
<dbReference type="EMBL" id="SNRW01004654">
    <property type="protein sequence ID" value="KAA6386781.1"/>
    <property type="molecule type" value="Genomic_DNA"/>
</dbReference>
<sequence>MADKQGQDSQRRRTPPNVNPNVPPLMPQNLPPHQSLRQTQQQMTQMQDYIRQAQARDYQL</sequence>
<evidence type="ECO:0000313" key="3">
    <source>
        <dbReference type="Proteomes" id="UP000324800"/>
    </source>
</evidence>
<name>A0A5J4VVS4_9EUKA</name>
<feature type="compositionally biased region" description="Basic and acidic residues" evidence="1">
    <location>
        <begin position="1"/>
        <end position="11"/>
    </location>
</feature>
<comment type="caution">
    <text evidence="2">The sequence shown here is derived from an EMBL/GenBank/DDBJ whole genome shotgun (WGS) entry which is preliminary data.</text>
</comment>
<reference evidence="2 3" key="1">
    <citation type="submission" date="2019-03" db="EMBL/GenBank/DDBJ databases">
        <title>Single cell metagenomics reveals metabolic interactions within the superorganism composed of flagellate Streblomastix strix and complex community of Bacteroidetes bacteria on its surface.</title>
        <authorList>
            <person name="Treitli S.C."/>
            <person name="Kolisko M."/>
            <person name="Husnik F."/>
            <person name="Keeling P."/>
            <person name="Hampl V."/>
        </authorList>
    </citation>
    <scope>NUCLEOTIDE SEQUENCE [LARGE SCALE GENOMIC DNA]</scope>
    <source>
        <strain evidence="2">ST1C</strain>
    </source>
</reference>
<feature type="compositionally biased region" description="Low complexity" evidence="1">
    <location>
        <begin position="31"/>
        <end position="47"/>
    </location>
</feature>